<dbReference type="AlphaFoldDB" id="A0A077DDF1"/>
<dbReference type="eggNOG" id="COG0824">
    <property type="taxonomic scope" value="Bacteria"/>
</dbReference>
<dbReference type="Proteomes" id="UP000028945">
    <property type="component" value="Chromosome"/>
</dbReference>
<gene>
    <name evidence="4" type="ORF">IX83_05705</name>
</gene>
<organism evidence="4 5">
    <name type="scientific">Basilea psittacipulmonis DSM 24701</name>
    <dbReference type="NCBI Taxonomy" id="1072685"/>
    <lineage>
        <taxon>Bacteria</taxon>
        <taxon>Pseudomonadati</taxon>
        <taxon>Pseudomonadota</taxon>
        <taxon>Betaproteobacteria</taxon>
        <taxon>Burkholderiales</taxon>
        <taxon>Alcaligenaceae</taxon>
        <taxon>Basilea</taxon>
    </lineage>
</organism>
<dbReference type="InterPro" id="IPR029069">
    <property type="entry name" value="HotDog_dom_sf"/>
</dbReference>
<dbReference type="Pfam" id="PF03061">
    <property type="entry name" value="4HBT"/>
    <property type="match status" value="1"/>
</dbReference>
<dbReference type="KEGG" id="bpsi:IX83_05705"/>
<proteinExistence type="inferred from homology"/>
<reference evidence="4 5" key="1">
    <citation type="journal article" date="2014" name="BMC Genomics">
        <title>A genomic perspective on a new bacterial genus and species from the Alcaligenaceae family, Basilea psittacipulmonis.</title>
        <authorList>
            <person name="Whiteson K.L."/>
            <person name="Hernandez D."/>
            <person name="Lazarevic V."/>
            <person name="Gaia N."/>
            <person name="Farinelli L."/>
            <person name="Francois P."/>
            <person name="Pilo P."/>
            <person name="Frey J."/>
            <person name="Schrenzel J."/>
        </authorList>
    </citation>
    <scope>NUCLEOTIDE SEQUENCE [LARGE SCALE GENOMIC DNA]</scope>
    <source>
        <strain evidence="4 5">DSM 24701</strain>
    </source>
</reference>
<dbReference type="STRING" id="1072685.IX83_05705"/>
<dbReference type="InterPro" id="IPR050563">
    <property type="entry name" value="4-hydroxybenzoyl-CoA_TE"/>
</dbReference>
<dbReference type="InterPro" id="IPR006684">
    <property type="entry name" value="YbgC/YbaW"/>
</dbReference>
<protein>
    <submittedName>
        <fullName evidence="4">Acyl-CoA thioesterase</fullName>
    </submittedName>
</protein>
<dbReference type="SUPFAM" id="SSF54637">
    <property type="entry name" value="Thioesterase/thiol ester dehydrase-isomerase"/>
    <property type="match status" value="1"/>
</dbReference>
<dbReference type="CDD" id="cd00586">
    <property type="entry name" value="4HBT"/>
    <property type="match status" value="1"/>
</dbReference>
<dbReference type="PANTHER" id="PTHR31793">
    <property type="entry name" value="4-HYDROXYBENZOYL-COA THIOESTERASE FAMILY MEMBER"/>
    <property type="match status" value="1"/>
</dbReference>
<evidence type="ECO:0000259" key="3">
    <source>
        <dbReference type="Pfam" id="PF03061"/>
    </source>
</evidence>
<dbReference type="FunFam" id="3.10.129.10:FF:000004">
    <property type="entry name" value="Tol-pal system-associated acyl-CoA thioesterase"/>
    <property type="match status" value="1"/>
</dbReference>
<dbReference type="NCBIfam" id="TIGR02799">
    <property type="entry name" value="thio_ybgC"/>
    <property type="match status" value="1"/>
</dbReference>
<comment type="similarity">
    <text evidence="1">Belongs to the 4-hydroxybenzoyl-CoA thioesterase family.</text>
</comment>
<dbReference type="InterPro" id="IPR006683">
    <property type="entry name" value="Thioestr_dom"/>
</dbReference>
<sequence>MKTINMFTFPIRVYYEDTDAGRVVFYANYLKFFERARTEWLRHLGIHQSDLMEKDQCMFVVVDTQVKYKRPAKLDDQIFILSTIEKLTASSVVFAQKAYRGETLLVESLIRICAVHSETFRPISIPTHIRNLFESAQES</sequence>
<keyword evidence="2" id="KW-0378">Hydrolase</keyword>
<dbReference type="HOGENOM" id="CLU_101141_7_1_4"/>
<accession>A0A077DDF1</accession>
<dbReference type="Gene3D" id="3.10.129.10">
    <property type="entry name" value="Hotdog Thioesterase"/>
    <property type="match status" value="1"/>
</dbReference>
<evidence type="ECO:0000313" key="4">
    <source>
        <dbReference type="EMBL" id="AIL32880.1"/>
    </source>
</evidence>
<dbReference type="EMBL" id="CP009238">
    <property type="protein sequence ID" value="AIL32880.1"/>
    <property type="molecule type" value="Genomic_DNA"/>
</dbReference>
<evidence type="ECO:0000256" key="2">
    <source>
        <dbReference type="ARBA" id="ARBA00022801"/>
    </source>
</evidence>
<dbReference type="PANTHER" id="PTHR31793:SF37">
    <property type="entry name" value="ACYL-COA THIOESTER HYDROLASE YBGC"/>
    <property type="match status" value="1"/>
</dbReference>
<name>A0A077DDF1_9BURK</name>
<dbReference type="GO" id="GO:0047617">
    <property type="term" value="F:fatty acyl-CoA hydrolase activity"/>
    <property type="evidence" value="ECO:0007669"/>
    <property type="project" value="TreeGrafter"/>
</dbReference>
<dbReference type="InterPro" id="IPR014166">
    <property type="entry name" value="Tol-Pal_acyl-CoA_thioesterase"/>
</dbReference>
<feature type="domain" description="Thioesterase" evidence="3">
    <location>
        <begin position="23"/>
        <end position="105"/>
    </location>
</feature>
<evidence type="ECO:0000313" key="5">
    <source>
        <dbReference type="Proteomes" id="UP000028945"/>
    </source>
</evidence>
<evidence type="ECO:0000256" key="1">
    <source>
        <dbReference type="ARBA" id="ARBA00005953"/>
    </source>
</evidence>
<keyword evidence="5" id="KW-1185">Reference proteome</keyword>
<dbReference type="PIRSF" id="PIRSF003230">
    <property type="entry name" value="YbgC"/>
    <property type="match status" value="1"/>
</dbReference>
<dbReference type="NCBIfam" id="TIGR00051">
    <property type="entry name" value="YbgC/FadM family acyl-CoA thioesterase"/>
    <property type="match status" value="1"/>
</dbReference>